<dbReference type="InterPro" id="IPR020568">
    <property type="entry name" value="Ribosomal_Su5_D2-typ_SF"/>
</dbReference>
<gene>
    <name evidence="1" type="ORF">HLB44_36505</name>
</gene>
<organism evidence="1 2">
    <name type="scientific">Pseudaquabacterium terrae</name>
    <dbReference type="NCBI Taxonomy" id="2732868"/>
    <lineage>
        <taxon>Bacteria</taxon>
        <taxon>Pseudomonadati</taxon>
        <taxon>Pseudomonadota</taxon>
        <taxon>Betaproteobacteria</taxon>
        <taxon>Burkholderiales</taxon>
        <taxon>Sphaerotilaceae</taxon>
        <taxon>Pseudaquabacterium</taxon>
    </lineage>
</organism>
<keyword evidence="2" id="KW-1185">Reference proteome</keyword>
<evidence type="ECO:0000313" key="1">
    <source>
        <dbReference type="EMBL" id="NRF72466.1"/>
    </source>
</evidence>
<comment type="caution">
    <text evidence="1">The sequence shown here is derived from an EMBL/GenBank/DDBJ whole genome shotgun (WGS) entry which is preliminary data.</text>
</comment>
<dbReference type="RefSeq" id="WP_173135747.1">
    <property type="nucleotide sequence ID" value="NZ_JABRWJ010000034.1"/>
</dbReference>
<sequence>MKREAAATEEWRRFTGRLHYAKVSLRAEPASTFELLSEPSAWIDDNWKQEFEPYVLEGVVSELLQHPGTPVLGIRVFITATTIDEVASNGNSFYMAAKAATERLLQGPAGEHRGNCE</sequence>
<dbReference type="Proteomes" id="UP000737171">
    <property type="component" value="Unassembled WGS sequence"/>
</dbReference>
<proteinExistence type="predicted"/>
<protein>
    <recommendedName>
        <fullName evidence="3">Translation elongation factor EFG/EF2 domain-containing protein</fullName>
    </recommendedName>
</protein>
<dbReference type="Gene3D" id="3.30.230.10">
    <property type="match status" value="1"/>
</dbReference>
<accession>A0ABX2EUY3</accession>
<evidence type="ECO:0008006" key="3">
    <source>
        <dbReference type="Google" id="ProtNLM"/>
    </source>
</evidence>
<reference evidence="1 2" key="1">
    <citation type="submission" date="2020-05" db="EMBL/GenBank/DDBJ databases">
        <title>Aquincola sp. isolate from soil.</title>
        <authorList>
            <person name="Han J."/>
            <person name="Kim D.-U."/>
        </authorList>
    </citation>
    <scope>NUCLEOTIDE SEQUENCE [LARGE SCALE GENOMIC DNA]</scope>
    <source>
        <strain evidence="1 2">S2</strain>
    </source>
</reference>
<dbReference type="EMBL" id="JABRWJ010000034">
    <property type="protein sequence ID" value="NRF72466.1"/>
    <property type="molecule type" value="Genomic_DNA"/>
</dbReference>
<evidence type="ECO:0000313" key="2">
    <source>
        <dbReference type="Proteomes" id="UP000737171"/>
    </source>
</evidence>
<dbReference type="SUPFAM" id="SSF54211">
    <property type="entry name" value="Ribosomal protein S5 domain 2-like"/>
    <property type="match status" value="1"/>
</dbReference>
<name>A0ABX2EUY3_9BURK</name>
<dbReference type="InterPro" id="IPR014721">
    <property type="entry name" value="Ribsml_uS5_D2-typ_fold_subgr"/>
</dbReference>